<feature type="domain" description="Deacetylase PdaC" evidence="2">
    <location>
        <begin position="183"/>
        <end position="270"/>
    </location>
</feature>
<feature type="domain" description="DUF3298" evidence="1">
    <location>
        <begin position="290"/>
        <end position="358"/>
    </location>
</feature>
<organism evidence="3 4">
    <name type="scientific">Paenibacillus chibensis</name>
    <dbReference type="NCBI Taxonomy" id="59846"/>
    <lineage>
        <taxon>Bacteria</taxon>
        <taxon>Bacillati</taxon>
        <taxon>Bacillota</taxon>
        <taxon>Bacilli</taxon>
        <taxon>Bacillales</taxon>
        <taxon>Paenibacillaceae</taxon>
        <taxon>Paenibacillus</taxon>
    </lineage>
</organism>
<dbReference type="Pfam" id="PF11738">
    <property type="entry name" value="DUF3298"/>
    <property type="match status" value="1"/>
</dbReference>
<sequence length="373" mass="40357">MKKTMKWSAAVLAAGVILGGVNVTGGTLAHAAAAKPAVKQAVQPSVVLKYNGTTLTQQGKIVNGITMIPVTVLRDSLGLPLNYNPGTKTYTLGSGTAKLNLEVSEYGVTSNLNGYYIYNYGDYGANAVDVYESKNIGGHLYVPFKVLNDFMGFKGVWNPSLKSLDISKRTMNSINISNETLTKSNKNASIVIHYPQVSGLPEDVQSKINKVFKDDAEAFAADSEEQASHRDGKVEHMYEFIQSFAVTYNREGILSVVTDKYGYTGGAHGGTFRDGMTFSLKDGKQLGLADVLKSAPDYKKTLDAILKQRTKNVTYDEKGAGLSETPGFYVSEGGLTVFYQQYEIAPYAAGLPTYTISFGDLLPKGTDPFADFK</sequence>
<dbReference type="EMBL" id="JARTLD010000046">
    <property type="protein sequence ID" value="MED5019223.1"/>
    <property type="molecule type" value="Genomic_DNA"/>
</dbReference>
<name>A0ABU6PWG9_9BACL</name>
<keyword evidence="4" id="KW-1185">Reference proteome</keyword>
<dbReference type="InterPro" id="IPR025303">
    <property type="entry name" value="PdaC"/>
</dbReference>
<evidence type="ECO:0000259" key="2">
    <source>
        <dbReference type="Pfam" id="PF13739"/>
    </source>
</evidence>
<reference evidence="3 4" key="1">
    <citation type="submission" date="2023-03" db="EMBL/GenBank/DDBJ databases">
        <title>Bacillus Genome Sequencing.</title>
        <authorList>
            <person name="Dunlap C."/>
        </authorList>
    </citation>
    <scope>NUCLEOTIDE SEQUENCE [LARGE SCALE GENOMIC DNA]</scope>
    <source>
        <strain evidence="3 4">NRS-52</strain>
    </source>
</reference>
<dbReference type="RefSeq" id="WP_328280056.1">
    <property type="nucleotide sequence ID" value="NZ_JARTLD010000046.1"/>
</dbReference>
<dbReference type="Pfam" id="PF13739">
    <property type="entry name" value="PdaC"/>
    <property type="match status" value="1"/>
</dbReference>
<dbReference type="InterPro" id="IPR037126">
    <property type="entry name" value="PdaC/RsiV-like_sf"/>
</dbReference>
<gene>
    <name evidence="3" type="ORF">P9847_18085</name>
</gene>
<dbReference type="Gene3D" id="3.90.640.20">
    <property type="entry name" value="Heat-shock cognate protein, ATPase"/>
    <property type="match status" value="1"/>
</dbReference>
<evidence type="ECO:0000259" key="1">
    <source>
        <dbReference type="Pfam" id="PF11738"/>
    </source>
</evidence>
<dbReference type="InterPro" id="IPR021729">
    <property type="entry name" value="DUF3298"/>
</dbReference>
<dbReference type="Proteomes" id="UP001343257">
    <property type="component" value="Unassembled WGS sequence"/>
</dbReference>
<comment type="caution">
    <text evidence="3">The sequence shown here is derived from an EMBL/GenBank/DDBJ whole genome shotgun (WGS) entry which is preliminary data.</text>
</comment>
<protein>
    <submittedName>
        <fullName evidence="3">DUF3298 and DUF4163 domain-containing protein</fullName>
    </submittedName>
</protein>
<accession>A0ABU6PWG9</accession>
<evidence type="ECO:0000313" key="3">
    <source>
        <dbReference type="EMBL" id="MED5019223.1"/>
    </source>
</evidence>
<evidence type="ECO:0000313" key="4">
    <source>
        <dbReference type="Proteomes" id="UP001343257"/>
    </source>
</evidence>
<proteinExistence type="predicted"/>
<dbReference type="Gene3D" id="3.30.565.40">
    <property type="entry name" value="Fervidobacterium nodosum Rt17-B1 like"/>
    <property type="match status" value="1"/>
</dbReference>